<dbReference type="OrthoDB" id="3064914at2759"/>
<sequence>MPRHAKTSKPKSANRHFEMPLKNPTDCDCEKCRANEEAHIVTVSLDLAYRHLRRPVPTFQSIDWSQPSDQIELALFYLEALVFHLNNRPQTPAQRHKAIAEYKANFSYTWSWTSSLVRSVLKDVPRTIEKRVQQDRAIAILPRVVVIPTDDGSGIDSAWTLLVMERFPKFFALFTQALIDVLNTPRHPSLASTMLELLDFILSATTASPDPELSFRVVDSFGNAPGSMIYLFSYVSKEIRKHPSDPFFRPSELKYALRILLFMARCSTVFVISLFHLHFPVHSFYRWCRVLLSPQRLVDFVENSEDKEGSHRDLAQASVKANSYAETTLYLVKCIVEVFRIAINLFGPPPMVLFLHGGLLHSLIFASNLIVYDEARPVAPAYFRQGLRPNHDKANGTRGNDIGTVNGTLGDMLKDILQLLPSMVACTRILNLFLESLKRIEEVEFSFFDLTDSEDEDEDAESVHEDEASEDEDDDRDRDAEREVLRTHRKLVKVFMDNIVPDSPNPTLGHLATVWQDIVDHAPGAKDLRQEFEDLGFVICVNPECPFQGTSLRTKLRRLRCAKCKTTIYCSRSCQKWDWKYHNHREDCDSLYTSGLLRPILTKVDERFIEWTGDQRQTA</sequence>
<dbReference type="GO" id="GO:0008270">
    <property type="term" value="F:zinc ion binding"/>
    <property type="evidence" value="ECO:0007669"/>
    <property type="project" value="UniProtKB-KW"/>
</dbReference>
<keyword evidence="2 4" id="KW-0863">Zinc-finger</keyword>
<feature type="region of interest" description="Disordered" evidence="5">
    <location>
        <begin position="453"/>
        <end position="480"/>
    </location>
</feature>
<dbReference type="Proteomes" id="UP000559256">
    <property type="component" value="Unassembled WGS sequence"/>
</dbReference>
<comment type="caution">
    <text evidence="7">The sequence shown here is derived from an EMBL/GenBank/DDBJ whole genome shotgun (WGS) entry which is preliminary data.</text>
</comment>
<evidence type="ECO:0000313" key="7">
    <source>
        <dbReference type="EMBL" id="KAF5360250.1"/>
    </source>
</evidence>
<feature type="compositionally biased region" description="Acidic residues" evidence="5">
    <location>
        <begin position="467"/>
        <end position="476"/>
    </location>
</feature>
<dbReference type="InterPro" id="IPR002893">
    <property type="entry name" value="Znf_MYND"/>
</dbReference>
<feature type="domain" description="MYND-type" evidence="6">
    <location>
        <begin position="545"/>
        <end position="588"/>
    </location>
</feature>
<evidence type="ECO:0000313" key="8">
    <source>
        <dbReference type="Proteomes" id="UP000559256"/>
    </source>
</evidence>
<reference evidence="7 8" key="1">
    <citation type="journal article" date="2020" name="ISME J.">
        <title>Uncovering the hidden diversity of litter-decomposition mechanisms in mushroom-forming fungi.</title>
        <authorList>
            <person name="Floudas D."/>
            <person name="Bentzer J."/>
            <person name="Ahren D."/>
            <person name="Johansson T."/>
            <person name="Persson P."/>
            <person name="Tunlid A."/>
        </authorList>
    </citation>
    <scope>NUCLEOTIDE SEQUENCE [LARGE SCALE GENOMIC DNA]</scope>
    <source>
        <strain evidence="7 8">CBS 291.85</strain>
    </source>
</reference>
<evidence type="ECO:0000256" key="3">
    <source>
        <dbReference type="ARBA" id="ARBA00022833"/>
    </source>
</evidence>
<keyword evidence="3" id="KW-0862">Zinc</keyword>
<evidence type="ECO:0000256" key="1">
    <source>
        <dbReference type="ARBA" id="ARBA00022723"/>
    </source>
</evidence>
<dbReference type="PROSITE" id="PS50865">
    <property type="entry name" value="ZF_MYND_2"/>
    <property type="match status" value="1"/>
</dbReference>
<accession>A0A8H5G8N1</accession>
<name>A0A8H5G8N1_9AGAR</name>
<keyword evidence="1" id="KW-0479">Metal-binding</keyword>
<evidence type="ECO:0000256" key="2">
    <source>
        <dbReference type="ARBA" id="ARBA00022771"/>
    </source>
</evidence>
<dbReference type="Gene3D" id="6.10.140.2220">
    <property type="match status" value="1"/>
</dbReference>
<organism evidence="7 8">
    <name type="scientific">Tetrapyrgos nigripes</name>
    <dbReference type="NCBI Taxonomy" id="182062"/>
    <lineage>
        <taxon>Eukaryota</taxon>
        <taxon>Fungi</taxon>
        <taxon>Dikarya</taxon>
        <taxon>Basidiomycota</taxon>
        <taxon>Agaricomycotina</taxon>
        <taxon>Agaricomycetes</taxon>
        <taxon>Agaricomycetidae</taxon>
        <taxon>Agaricales</taxon>
        <taxon>Marasmiineae</taxon>
        <taxon>Marasmiaceae</taxon>
        <taxon>Tetrapyrgos</taxon>
    </lineage>
</organism>
<dbReference type="AlphaFoldDB" id="A0A8H5G8N1"/>
<protein>
    <recommendedName>
        <fullName evidence="6">MYND-type domain-containing protein</fullName>
    </recommendedName>
</protein>
<evidence type="ECO:0000259" key="6">
    <source>
        <dbReference type="PROSITE" id="PS50865"/>
    </source>
</evidence>
<dbReference type="SUPFAM" id="SSF144232">
    <property type="entry name" value="HIT/MYND zinc finger-like"/>
    <property type="match status" value="1"/>
</dbReference>
<evidence type="ECO:0000256" key="5">
    <source>
        <dbReference type="SAM" id="MobiDB-lite"/>
    </source>
</evidence>
<keyword evidence="8" id="KW-1185">Reference proteome</keyword>
<gene>
    <name evidence="7" type="ORF">D9758_009152</name>
</gene>
<evidence type="ECO:0000256" key="4">
    <source>
        <dbReference type="PROSITE-ProRule" id="PRU00134"/>
    </source>
</evidence>
<proteinExistence type="predicted"/>
<dbReference type="EMBL" id="JAACJM010000043">
    <property type="protein sequence ID" value="KAF5360250.1"/>
    <property type="molecule type" value="Genomic_DNA"/>
</dbReference>
<dbReference type="Pfam" id="PF01753">
    <property type="entry name" value="zf-MYND"/>
    <property type="match status" value="1"/>
</dbReference>